<evidence type="ECO:0000313" key="2">
    <source>
        <dbReference type="Proteomes" id="UP000237056"/>
    </source>
</evidence>
<organism evidence="1 2">
    <name type="scientific">Flavobacterium croceum DSM 17960</name>
    <dbReference type="NCBI Taxonomy" id="1121886"/>
    <lineage>
        <taxon>Bacteria</taxon>
        <taxon>Pseudomonadati</taxon>
        <taxon>Bacteroidota</taxon>
        <taxon>Flavobacteriia</taxon>
        <taxon>Flavobacteriales</taxon>
        <taxon>Flavobacteriaceae</taxon>
        <taxon>Flavobacterium</taxon>
    </lineage>
</organism>
<evidence type="ECO:0000313" key="1">
    <source>
        <dbReference type="EMBL" id="POS01587.1"/>
    </source>
</evidence>
<protein>
    <submittedName>
        <fullName evidence="1">Uncharacterized protein</fullName>
    </submittedName>
</protein>
<keyword evidence="2" id="KW-1185">Reference proteome</keyword>
<gene>
    <name evidence="1" type="ORF">Q361_10947</name>
</gene>
<reference evidence="1 2" key="1">
    <citation type="submission" date="2018-01" db="EMBL/GenBank/DDBJ databases">
        <title>Genomic Encyclopedia of Type Strains, Phase I: the one thousand microbial genomes (KMG-I) project.</title>
        <authorList>
            <person name="Goeker M."/>
        </authorList>
    </citation>
    <scope>NUCLEOTIDE SEQUENCE [LARGE SCALE GENOMIC DNA]</scope>
    <source>
        <strain evidence="1 2">DSM 17960</strain>
    </source>
</reference>
<dbReference type="RefSeq" id="WP_103726184.1">
    <property type="nucleotide sequence ID" value="NZ_PQNY01000009.1"/>
</dbReference>
<dbReference type="Proteomes" id="UP000237056">
    <property type="component" value="Unassembled WGS sequence"/>
</dbReference>
<dbReference type="AlphaFoldDB" id="A0A2S4N7D7"/>
<proteinExistence type="predicted"/>
<dbReference type="EMBL" id="PQNY01000009">
    <property type="protein sequence ID" value="POS01587.1"/>
    <property type="molecule type" value="Genomic_DNA"/>
</dbReference>
<dbReference type="OrthoDB" id="1327497at2"/>
<name>A0A2S4N7D7_9FLAO</name>
<accession>A0A2S4N7D7</accession>
<comment type="caution">
    <text evidence="1">The sequence shown here is derived from an EMBL/GenBank/DDBJ whole genome shotgun (WGS) entry which is preliminary data.</text>
</comment>
<sequence>MEILRTNNQVSAKAQVEKAIGSIIIYSNVDFDALNNEKIRLYVERNGHNNIEITKGLVNLKRFIACATYGDDAVTHFRANVGEAFETVCVIELCEHGAIKLENNDKVKIELADLDATKVYLVDGVEEPDESKEIYTYEEKILSAETPINDVNTRSYDIAVIEDNDNITEIQYHFDNGQTCNYSRRELRALSHDNDPVAYVKKNGQVMSSFVGIIQLPLKGVNRMTVKKTGNVLVNILMRHDEDMKLFN</sequence>